<keyword evidence="4" id="KW-1185">Reference proteome</keyword>
<keyword evidence="1" id="KW-1133">Transmembrane helix</keyword>
<comment type="caution">
    <text evidence="3">The sequence shown here is derived from an EMBL/GenBank/DDBJ whole genome shotgun (WGS) entry which is preliminary data.</text>
</comment>
<organism evidence="3 4">
    <name type="scientific">Thermoflavimicrobium daqui</name>
    <dbReference type="NCBI Taxonomy" id="2137476"/>
    <lineage>
        <taxon>Bacteria</taxon>
        <taxon>Bacillati</taxon>
        <taxon>Bacillota</taxon>
        <taxon>Bacilli</taxon>
        <taxon>Bacillales</taxon>
        <taxon>Thermoactinomycetaceae</taxon>
        <taxon>Thermoflavimicrobium</taxon>
    </lineage>
</organism>
<dbReference type="OrthoDB" id="2380881at2"/>
<dbReference type="InterPro" id="IPR025164">
    <property type="entry name" value="Toastrack_DUF4097"/>
</dbReference>
<dbReference type="Proteomes" id="UP000251213">
    <property type="component" value="Unassembled WGS sequence"/>
</dbReference>
<evidence type="ECO:0000313" key="4">
    <source>
        <dbReference type="Proteomes" id="UP000251213"/>
    </source>
</evidence>
<feature type="transmembrane region" description="Helical" evidence="1">
    <location>
        <begin position="24"/>
        <end position="47"/>
    </location>
</feature>
<keyword evidence="1" id="KW-0812">Transmembrane</keyword>
<keyword evidence="1" id="KW-0472">Membrane</keyword>
<dbReference type="EMBL" id="QJKK01000003">
    <property type="protein sequence ID" value="RAL25787.1"/>
    <property type="molecule type" value="Genomic_DNA"/>
</dbReference>
<dbReference type="AlphaFoldDB" id="A0A364K676"/>
<dbReference type="Pfam" id="PF13349">
    <property type="entry name" value="DUF4097"/>
    <property type="match status" value="1"/>
</dbReference>
<sequence>MDMLASFSTSRYIRGSVAMNKQKMIWITILGFFVIYLGSVLIVGHFFSKNENISKVIASNTIQKLKVSSEIFHIQFHTSKDQQIHVSLSGRTSQFSKPILNISVKNQVLEIHGFDQNIGAVSLRLTNSIALHIYLPDQKFHSIEIVSEMSSISSNQTLKANLLTIKSGLGRISLQGFKGQQLIASSDIGTITIGELDSKIYIESNSGNIKINNWTELKYDNQLHTTRGSIEVGVKQVPNTYYLSLVSNGFISTNININRVLKQTQWKMTGINQIEGYTGNIKDNRTHIKMNSDTGKIVI</sequence>
<proteinExistence type="predicted"/>
<name>A0A364K676_9BACL</name>
<reference evidence="3 4" key="2">
    <citation type="submission" date="2018-06" db="EMBL/GenBank/DDBJ databases">
        <authorList>
            <person name="Zhirakovskaya E."/>
        </authorList>
    </citation>
    <scope>NUCLEOTIDE SEQUENCE [LARGE SCALE GENOMIC DNA]</scope>
    <source>
        <strain evidence="3 4">FBKL4.011</strain>
    </source>
</reference>
<evidence type="ECO:0000313" key="3">
    <source>
        <dbReference type="EMBL" id="RAL25787.1"/>
    </source>
</evidence>
<feature type="domain" description="DUF4097" evidence="2">
    <location>
        <begin position="62"/>
        <end position="243"/>
    </location>
</feature>
<gene>
    <name evidence="3" type="ORF">DL897_06845</name>
</gene>
<evidence type="ECO:0000259" key="2">
    <source>
        <dbReference type="Pfam" id="PF13349"/>
    </source>
</evidence>
<accession>A0A364K676</accession>
<evidence type="ECO:0000256" key="1">
    <source>
        <dbReference type="SAM" id="Phobius"/>
    </source>
</evidence>
<reference evidence="3 4" key="1">
    <citation type="submission" date="2018-06" db="EMBL/GenBank/DDBJ databases">
        <title>Thermoflavimicrobium daqus sp. nov., a thermophilic microbe isolated from Moutai-flavour Daqu.</title>
        <authorList>
            <person name="Wang X."/>
            <person name="Zhou H."/>
        </authorList>
    </citation>
    <scope>NUCLEOTIDE SEQUENCE [LARGE SCALE GENOMIC DNA]</scope>
    <source>
        <strain evidence="3 4">FBKL4.011</strain>
    </source>
</reference>
<protein>
    <recommendedName>
        <fullName evidence="2">DUF4097 domain-containing protein</fullName>
    </recommendedName>
</protein>